<comment type="caution">
    <text evidence="2">The sequence shown here is derived from an EMBL/GenBank/DDBJ whole genome shotgun (WGS) entry which is preliminary data.</text>
</comment>
<gene>
    <name evidence="2" type="ORF">A2625_04280</name>
</gene>
<dbReference type="Pfam" id="PF02325">
    <property type="entry name" value="CCB3_YggT"/>
    <property type="match status" value="1"/>
</dbReference>
<keyword evidence="1" id="KW-0812">Transmembrane</keyword>
<dbReference type="AlphaFoldDB" id="A0A1F4Q2L0"/>
<dbReference type="Proteomes" id="UP000178724">
    <property type="component" value="Unassembled WGS sequence"/>
</dbReference>
<feature type="transmembrane region" description="Helical" evidence="1">
    <location>
        <begin position="6"/>
        <end position="28"/>
    </location>
</feature>
<keyword evidence="1" id="KW-1133">Transmembrane helix</keyword>
<protein>
    <recommendedName>
        <fullName evidence="4">YggT family protein</fullName>
    </recommendedName>
</protein>
<proteinExistence type="predicted"/>
<evidence type="ECO:0000313" key="3">
    <source>
        <dbReference type="Proteomes" id="UP000178724"/>
    </source>
</evidence>
<evidence type="ECO:0008006" key="4">
    <source>
        <dbReference type="Google" id="ProtNLM"/>
    </source>
</evidence>
<sequence>MGDLSFAVNLLFIIFYLLFVIRAVLPWLRHDRQNPIIRPVYLATDWLVNPIRAGLPPQKIGLDVSPYVAIILLYLFKRFFFF</sequence>
<evidence type="ECO:0000256" key="1">
    <source>
        <dbReference type="SAM" id="Phobius"/>
    </source>
</evidence>
<evidence type="ECO:0000313" key="2">
    <source>
        <dbReference type="EMBL" id="OGB90181.1"/>
    </source>
</evidence>
<dbReference type="GO" id="GO:0016020">
    <property type="term" value="C:membrane"/>
    <property type="evidence" value="ECO:0007669"/>
    <property type="project" value="InterPro"/>
</dbReference>
<dbReference type="InterPro" id="IPR003425">
    <property type="entry name" value="CCB3/YggT"/>
</dbReference>
<reference evidence="2 3" key="1">
    <citation type="journal article" date="2016" name="Nat. Commun.">
        <title>Thousands of microbial genomes shed light on interconnected biogeochemical processes in an aquifer system.</title>
        <authorList>
            <person name="Anantharaman K."/>
            <person name="Brown C.T."/>
            <person name="Hug L.A."/>
            <person name="Sharon I."/>
            <person name="Castelle C.J."/>
            <person name="Probst A.J."/>
            <person name="Thomas B.C."/>
            <person name="Singh A."/>
            <person name="Wilkins M.J."/>
            <person name="Karaoz U."/>
            <person name="Brodie E.L."/>
            <person name="Williams K.H."/>
            <person name="Hubbard S.S."/>
            <person name="Banfield J.F."/>
        </authorList>
    </citation>
    <scope>NUCLEOTIDE SEQUENCE [LARGE SCALE GENOMIC DNA]</scope>
</reference>
<dbReference type="EMBL" id="METM01000014">
    <property type="protein sequence ID" value="OGB90181.1"/>
    <property type="molecule type" value="Genomic_DNA"/>
</dbReference>
<name>A0A1F4Q2L0_UNCSA</name>
<accession>A0A1F4Q2L0</accession>
<organism evidence="2 3">
    <name type="scientific">candidate division WOR-1 bacterium RIFCSPHIGHO2_01_FULL_53_15</name>
    <dbReference type="NCBI Taxonomy" id="1802564"/>
    <lineage>
        <taxon>Bacteria</taxon>
        <taxon>Bacillati</taxon>
        <taxon>Saganbacteria</taxon>
    </lineage>
</organism>
<keyword evidence="1" id="KW-0472">Membrane</keyword>